<proteinExistence type="predicted"/>
<gene>
    <name evidence="2" type="ORF">DDZ13_15290</name>
</gene>
<keyword evidence="1" id="KW-1133">Transmembrane helix</keyword>
<dbReference type="AlphaFoldDB" id="A0A317ZCD1"/>
<accession>A0A317ZCD1</accession>
<organism evidence="2 3">
    <name type="scientific">Coraliomargarita sinensis</name>
    <dbReference type="NCBI Taxonomy" id="2174842"/>
    <lineage>
        <taxon>Bacteria</taxon>
        <taxon>Pseudomonadati</taxon>
        <taxon>Verrucomicrobiota</taxon>
        <taxon>Opitutia</taxon>
        <taxon>Puniceicoccales</taxon>
        <taxon>Coraliomargaritaceae</taxon>
        <taxon>Coraliomargarita</taxon>
    </lineage>
</organism>
<feature type="transmembrane region" description="Helical" evidence="1">
    <location>
        <begin position="12"/>
        <end position="30"/>
    </location>
</feature>
<evidence type="ECO:0000256" key="1">
    <source>
        <dbReference type="SAM" id="Phobius"/>
    </source>
</evidence>
<dbReference type="RefSeq" id="WP_233246186.1">
    <property type="nucleotide sequence ID" value="NZ_QHJQ01000036.1"/>
</dbReference>
<sequence length="188" mass="21261">SSFAKENMHPVAILIILFIVGIGALFYLKYRKYGPIGMYFSEKVLSKVGESEATVRGKKRIVDIFLLDEEQVGFRCDIDYIKLGKEEVYEFSSIVSDSENPKHKKREFLPTTKGGIIIGELKVFTNSGKKKLKLLRQDDRGIGFLGGRRYFDFKKEDILEMSLNMIKALEDEPVAGINSVTPLRGSTP</sequence>
<dbReference type="EMBL" id="QHJQ01000036">
    <property type="protein sequence ID" value="PXA02796.1"/>
    <property type="molecule type" value="Genomic_DNA"/>
</dbReference>
<reference evidence="2 3" key="1">
    <citation type="submission" date="2018-05" db="EMBL/GenBank/DDBJ databases">
        <title>Coraliomargarita sinensis sp. nov., isolated from a marine solar saltern.</title>
        <authorList>
            <person name="Zhou L.Y."/>
        </authorList>
    </citation>
    <scope>NUCLEOTIDE SEQUENCE [LARGE SCALE GENOMIC DNA]</scope>
    <source>
        <strain evidence="2 3">WN38</strain>
    </source>
</reference>
<feature type="non-terminal residue" evidence="2">
    <location>
        <position position="1"/>
    </location>
</feature>
<comment type="caution">
    <text evidence="2">The sequence shown here is derived from an EMBL/GenBank/DDBJ whole genome shotgun (WGS) entry which is preliminary data.</text>
</comment>
<evidence type="ECO:0000313" key="3">
    <source>
        <dbReference type="Proteomes" id="UP000247099"/>
    </source>
</evidence>
<keyword evidence="1" id="KW-0812">Transmembrane</keyword>
<evidence type="ECO:0000313" key="2">
    <source>
        <dbReference type="EMBL" id="PXA02796.1"/>
    </source>
</evidence>
<keyword evidence="3" id="KW-1185">Reference proteome</keyword>
<name>A0A317ZCD1_9BACT</name>
<dbReference type="Proteomes" id="UP000247099">
    <property type="component" value="Unassembled WGS sequence"/>
</dbReference>
<keyword evidence="1" id="KW-0472">Membrane</keyword>
<protein>
    <submittedName>
        <fullName evidence="2">Uncharacterized protein</fullName>
    </submittedName>
</protein>
<dbReference type="InParanoid" id="A0A317ZCD1"/>